<dbReference type="Proteomes" id="UP001142489">
    <property type="component" value="Unassembled WGS sequence"/>
</dbReference>
<name>A0A9Q1B5H4_9SAUR</name>
<evidence type="ECO:0000256" key="14">
    <source>
        <dbReference type="ARBA" id="ARBA00023065"/>
    </source>
</evidence>
<dbReference type="InterPro" id="IPR004481">
    <property type="entry name" value="K/Na/Ca-exchanger"/>
</dbReference>
<comment type="subcellular location">
    <subcellularLocation>
        <location evidence="1">Membrane</location>
        <topology evidence="1">Multi-pass membrane protein</topology>
    </subcellularLocation>
</comment>
<dbReference type="FunFam" id="1.20.1420.30:FF:000006">
    <property type="entry name" value="sodium/potassium/calcium exchanger 4 isoform X1"/>
    <property type="match status" value="1"/>
</dbReference>
<feature type="compositionally biased region" description="Acidic residues" evidence="18">
    <location>
        <begin position="320"/>
        <end position="341"/>
    </location>
</feature>
<feature type="transmembrane region" description="Helical" evidence="19">
    <location>
        <begin position="440"/>
        <end position="460"/>
    </location>
</feature>
<evidence type="ECO:0000256" key="13">
    <source>
        <dbReference type="ARBA" id="ARBA00023053"/>
    </source>
</evidence>
<evidence type="ECO:0000256" key="2">
    <source>
        <dbReference type="ARBA" id="ARBA00005364"/>
    </source>
</evidence>
<feature type="transmembrane region" description="Helical" evidence="19">
    <location>
        <begin position="122"/>
        <end position="141"/>
    </location>
</feature>
<sequence>LHEFPSDIFTNEHRRHGAVLLHAFCAVYMFYALAIVCDDFFVPSLEKICERLDLSEDVAGATFMAAGSSAPELFTSVIGVFITKGDVGVGTIVGSAVFNILCIIGVCGLFAGQVVSLSSWSLLRDSLYYTCSIVALILFIYDEKVTWWESLILVLMYLIYILIMKFNSNLQRIFEKRTKNATNLVNGLASNTEMDDNSNCDATVVLLKKGNFHRKASVIMVDELLSAYPHQLSFSEAGLRIMITSHFPPRTRLSMASRMLINERQRLINSRVYTNGESEVAIKVPVKHTVENGSGPSSVADRGTNGARRDEEAAMAGNETENETDDNENNENDEEEEEEEEERRKMMALIRPLTHHVTIIGYTLGIPDVIMGITFLAAGTSVPDCMASLIVARQGMGDMAVSNSIGSNVFDILIGLGLPWSLQTLAVNYGSSIHLNSRGLIYSVGLLLASVFFTVFGVHLNKWKLDKKLGCVPFSLRNLLVFLHHDGI</sequence>
<keyword evidence="8" id="KW-0732">Signal</keyword>
<dbReference type="GO" id="GO:0005262">
    <property type="term" value="F:calcium channel activity"/>
    <property type="evidence" value="ECO:0007669"/>
    <property type="project" value="TreeGrafter"/>
</dbReference>
<dbReference type="PANTHER" id="PTHR10846:SF42">
    <property type="entry name" value="SODIUM_POTASSIUM_CALCIUM EXCHANGER 3"/>
    <property type="match status" value="1"/>
</dbReference>
<dbReference type="PANTHER" id="PTHR10846">
    <property type="entry name" value="SODIUM/POTASSIUM/CALCIUM EXCHANGER"/>
    <property type="match status" value="1"/>
</dbReference>
<dbReference type="OrthoDB" id="2127281at2759"/>
<evidence type="ECO:0000256" key="16">
    <source>
        <dbReference type="ARBA" id="ARBA00023201"/>
    </source>
</evidence>
<evidence type="ECO:0000313" key="21">
    <source>
        <dbReference type="EMBL" id="KAJ7338331.1"/>
    </source>
</evidence>
<keyword evidence="4" id="KW-0050">Antiport</keyword>
<evidence type="ECO:0000256" key="19">
    <source>
        <dbReference type="SAM" id="Phobius"/>
    </source>
</evidence>
<dbReference type="InterPro" id="IPR004837">
    <property type="entry name" value="NaCa_Exmemb"/>
</dbReference>
<dbReference type="GO" id="GO:0006874">
    <property type="term" value="P:intracellular calcium ion homeostasis"/>
    <property type="evidence" value="ECO:0007669"/>
    <property type="project" value="TreeGrafter"/>
</dbReference>
<comment type="similarity">
    <text evidence="2">Belongs to the Ca(2+):cation antiporter (CaCA) (TC 2.A.19) family. SLC24A subfamily.</text>
</comment>
<dbReference type="AlphaFoldDB" id="A0A9Q1B5H4"/>
<evidence type="ECO:0000256" key="8">
    <source>
        <dbReference type="ARBA" id="ARBA00022729"/>
    </source>
</evidence>
<evidence type="ECO:0000256" key="15">
    <source>
        <dbReference type="ARBA" id="ARBA00023136"/>
    </source>
</evidence>
<dbReference type="NCBIfam" id="TIGR00367">
    <property type="entry name" value="calcium/sodium antiporter"/>
    <property type="match status" value="1"/>
</dbReference>
<keyword evidence="12 19" id="KW-1133">Transmembrane helix</keyword>
<keyword evidence="10" id="KW-0769">Symport</keyword>
<keyword evidence="7 19" id="KW-0812">Transmembrane</keyword>
<evidence type="ECO:0000259" key="20">
    <source>
        <dbReference type="Pfam" id="PF01699"/>
    </source>
</evidence>
<accession>A0A9Q1B5H4</accession>
<keyword evidence="9" id="KW-0106">Calcium</keyword>
<evidence type="ECO:0000256" key="4">
    <source>
        <dbReference type="ARBA" id="ARBA00022449"/>
    </source>
</evidence>
<feature type="transmembrane region" description="Helical" evidence="19">
    <location>
        <begin position="353"/>
        <end position="378"/>
    </location>
</feature>
<evidence type="ECO:0000256" key="7">
    <source>
        <dbReference type="ARBA" id="ARBA00022692"/>
    </source>
</evidence>
<keyword evidence="14" id="KW-0406">Ion transport</keyword>
<evidence type="ECO:0000256" key="1">
    <source>
        <dbReference type="ARBA" id="ARBA00004141"/>
    </source>
</evidence>
<dbReference type="Pfam" id="PF01699">
    <property type="entry name" value="Na_Ca_ex"/>
    <property type="match status" value="2"/>
</dbReference>
<evidence type="ECO:0000313" key="22">
    <source>
        <dbReference type="Proteomes" id="UP001142489"/>
    </source>
</evidence>
<feature type="region of interest" description="Disordered" evidence="18">
    <location>
        <begin position="286"/>
        <end position="344"/>
    </location>
</feature>
<keyword evidence="11" id="KW-0630">Potassium</keyword>
<evidence type="ECO:0000256" key="10">
    <source>
        <dbReference type="ARBA" id="ARBA00022847"/>
    </source>
</evidence>
<evidence type="ECO:0000256" key="6">
    <source>
        <dbReference type="ARBA" id="ARBA00022568"/>
    </source>
</evidence>
<keyword evidence="3" id="KW-0813">Transport</keyword>
<feature type="transmembrane region" description="Helical" evidence="19">
    <location>
        <begin position="88"/>
        <end position="110"/>
    </location>
</feature>
<keyword evidence="5" id="KW-0633">Potassium transport</keyword>
<dbReference type="FunFam" id="1.20.1420.30:FF:000009">
    <property type="entry name" value="sodium/potassium/calcium exchanger 5 isoform X2"/>
    <property type="match status" value="1"/>
</dbReference>
<keyword evidence="6" id="KW-0109">Calcium transport</keyword>
<organism evidence="21 22">
    <name type="scientific">Phrynocephalus forsythii</name>
    <dbReference type="NCBI Taxonomy" id="171643"/>
    <lineage>
        <taxon>Eukaryota</taxon>
        <taxon>Metazoa</taxon>
        <taxon>Chordata</taxon>
        <taxon>Craniata</taxon>
        <taxon>Vertebrata</taxon>
        <taxon>Euteleostomi</taxon>
        <taxon>Lepidosauria</taxon>
        <taxon>Squamata</taxon>
        <taxon>Bifurcata</taxon>
        <taxon>Unidentata</taxon>
        <taxon>Episquamata</taxon>
        <taxon>Toxicofera</taxon>
        <taxon>Iguania</taxon>
        <taxon>Acrodonta</taxon>
        <taxon>Agamidae</taxon>
        <taxon>Agaminae</taxon>
        <taxon>Phrynocephalus</taxon>
    </lineage>
</organism>
<feature type="domain" description="Sodium/calcium exchanger membrane region" evidence="20">
    <location>
        <begin position="351"/>
        <end position="474"/>
    </location>
</feature>
<comment type="catalytic activity">
    <reaction evidence="17">
        <text>Ca(2+)(out) + K(+)(out) + 4 Na(+)(in) = Ca(2+)(in) + K(+)(in) + 4 Na(+)(out)</text>
        <dbReference type="Rhea" id="RHEA:69967"/>
        <dbReference type="ChEBI" id="CHEBI:29101"/>
        <dbReference type="ChEBI" id="CHEBI:29103"/>
        <dbReference type="ChEBI" id="CHEBI:29108"/>
    </reaction>
</comment>
<gene>
    <name evidence="21" type="ORF">JRQ81_011306</name>
</gene>
<evidence type="ECO:0000256" key="3">
    <source>
        <dbReference type="ARBA" id="ARBA00022448"/>
    </source>
</evidence>
<keyword evidence="22" id="KW-1185">Reference proteome</keyword>
<comment type="caution">
    <text evidence="21">The sequence shown here is derived from an EMBL/GenBank/DDBJ whole genome shotgun (WGS) entry which is preliminary data.</text>
</comment>
<keyword evidence="15 19" id="KW-0472">Membrane</keyword>
<dbReference type="InterPro" id="IPR044880">
    <property type="entry name" value="NCX_ion-bd_dom_sf"/>
</dbReference>
<evidence type="ECO:0000256" key="11">
    <source>
        <dbReference type="ARBA" id="ARBA00022958"/>
    </source>
</evidence>
<evidence type="ECO:0000256" key="18">
    <source>
        <dbReference type="SAM" id="MobiDB-lite"/>
    </source>
</evidence>
<evidence type="ECO:0000256" key="9">
    <source>
        <dbReference type="ARBA" id="ARBA00022837"/>
    </source>
</evidence>
<dbReference type="Gene3D" id="1.20.1420.30">
    <property type="entry name" value="NCX, central ion-binding region"/>
    <property type="match status" value="2"/>
</dbReference>
<evidence type="ECO:0000256" key="17">
    <source>
        <dbReference type="ARBA" id="ARBA00033627"/>
    </source>
</evidence>
<feature type="transmembrane region" description="Helical" evidence="19">
    <location>
        <begin position="20"/>
        <end position="37"/>
    </location>
</feature>
<evidence type="ECO:0000256" key="12">
    <source>
        <dbReference type="ARBA" id="ARBA00022989"/>
    </source>
</evidence>
<feature type="transmembrane region" description="Helical" evidence="19">
    <location>
        <begin position="58"/>
        <end position="82"/>
    </location>
</feature>
<reference evidence="21" key="1">
    <citation type="journal article" date="2023" name="DNA Res.">
        <title>Chromosome-level genome assembly of Phrynocephalus forsythii using third-generation DNA sequencing and Hi-C analysis.</title>
        <authorList>
            <person name="Qi Y."/>
            <person name="Zhao W."/>
            <person name="Zhao Y."/>
            <person name="Niu C."/>
            <person name="Cao S."/>
            <person name="Zhang Y."/>
        </authorList>
    </citation>
    <scope>NUCLEOTIDE SEQUENCE</scope>
    <source>
        <tissue evidence="21">Muscle</tissue>
    </source>
</reference>
<dbReference type="GO" id="GO:0005886">
    <property type="term" value="C:plasma membrane"/>
    <property type="evidence" value="ECO:0007669"/>
    <property type="project" value="TreeGrafter"/>
</dbReference>
<keyword evidence="13" id="KW-0915">Sodium</keyword>
<dbReference type="EMBL" id="JAPFRF010000003">
    <property type="protein sequence ID" value="KAJ7338331.1"/>
    <property type="molecule type" value="Genomic_DNA"/>
</dbReference>
<feature type="non-terminal residue" evidence="21">
    <location>
        <position position="1"/>
    </location>
</feature>
<proteinExistence type="inferred from homology"/>
<keyword evidence="16" id="KW-0739">Sodium transport</keyword>
<feature type="domain" description="Sodium/calcium exchanger membrane region" evidence="20">
    <location>
        <begin position="23"/>
        <end position="164"/>
    </location>
</feature>
<feature type="transmembrane region" description="Helical" evidence="19">
    <location>
        <begin position="147"/>
        <end position="167"/>
    </location>
</feature>
<evidence type="ECO:0000256" key="5">
    <source>
        <dbReference type="ARBA" id="ARBA00022538"/>
    </source>
</evidence>
<dbReference type="GO" id="GO:0015293">
    <property type="term" value="F:symporter activity"/>
    <property type="evidence" value="ECO:0007669"/>
    <property type="project" value="UniProtKB-KW"/>
</dbReference>
<protein>
    <recommendedName>
        <fullName evidence="20">Sodium/calcium exchanger membrane region domain-containing protein</fullName>
    </recommendedName>
</protein>
<dbReference type="GO" id="GO:0008273">
    <property type="term" value="F:calcium, potassium:sodium antiporter activity"/>
    <property type="evidence" value="ECO:0007669"/>
    <property type="project" value="TreeGrafter"/>
</dbReference>